<protein>
    <recommendedName>
        <fullName evidence="3">NmrA-like domain-containing protein</fullName>
    </recommendedName>
</protein>
<dbReference type="InterPro" id="IPR036291">
    <property type="entry name" value="NAD(P)-bd_dom_sf"/>
</dbReference>
<dbReference type="Gene3D" id="3.40.50.720">
    <property type="entry name" value="NAD(P)-binding Rossmann-like Domain"/>
    <property type="match status" value="1"/>
</dbReference>
<comment type="caution">
    <text evidence="1">The sequence shown here is derived from an EMBL/GenBank/DDBJ whole genome shotgun (WGS) entry which is preliminary data.</text>
</comment>
<name>A0AAV9H1H6_9PEZI</name>
<keyword evidence="2" id="KW-1185">Reference proteome</keyword>
<dbReference type="EMBL" id="MU865915">
    <property type="protein sequence ID" value="KAK4454879.1"/>
    <property type="molecule type" value="Genomic_DNA"/>
</dbReference>
<dbReference type="PANTHER" id="PTHR43162:SF1">
    <property type="entry name" value="PRESTALK A DIFFERENTIATION PROTEIN A"/>
    <property type="match status" value="1"/>
</dbReference>
<organism evidence="1 2">
    <name type="scientific">Podospora aff. communis PSN243</name>
    <dbReference type="NCBI Taxonomy" id="3040156"/>
    <lineage>
        <taxon>Eukaryota</taxon>
        <taxon>Fungi</taxon>
        <taxon>Dikarya</taxon>
        <taxon>Ascomycota</taxon>
        <taxon>Pezizomycotina</taxon>
        <taxon>Sordariomycetes</taxon>
        <taxon>Sordariomycetidae</taxon>
        <taxon>Sordariales</taxon>
        <taxon>Podosporaceae</taxon>
        <taxon>Podospora</taxon>
    </lineage>
</organism>
<reference evidence="1" key="2">
    <citation type="submission" date="2023-05" db="EMBL/GenBank/DDBJ databases">
        <authorList>
            <consortium name="Lawrence Berkeley National Laboratory"/>
            <person name="Steindorff A."/>
            <person name="Hensen N."/>
            <person name="Bonometti L."/>
            <person name="Westerberg I."/>
            <person name="Brannstrom I.O."/>
            <person name="Guillou S."/>
            <person name="Cros-Aarteil S."/>
            <person name="Calhoun S."/>
            <person name="Haridas S."/>
            <person name="Kuo A."/>
            <person name="Mondo S."/>
            <person name="Pangilinan J."/>
            <person name="Riley R."/>
            <person name="Labutti K."/>
            <person name="Andreopoulos B."/>
            <person name="Lipzen A."/>
            <person name="Chen C."/>
            <person name="Yanf M."/>
            <person name="Daum C."/>
            <person name="Ng V."/>
            <person name="Clum A."/>
            <person name="Ohm R."/>
            <person name="Martin F."/>
            <person name="Silar P."/>
            <person name="Natvig D."/>
            <person name="Lalanne C."/>
            <person name="Gautier V."/>
            <person name="Ament-Velasquez S.L."/>
            <person name="Kruys A."/>
            <person name="Hutchinson M.I."/>
            <person name="Powell A.J."/>
            <person name="Barry K."/>
            <person name="Miller A.N."/>
            <person name="Grigoriev I.V."/>
            <person name="Debuchy R."/>
            <person name="Gladieux P."/>
            <person name="Thoren M.H."/>
            <person name="Johannesson H."/>
        </authorList>
    </citation>
    <scope>NUCLEOTIDE SEQUENCE</scope>
    <source>
        <strain evidence="1">PSN243</strain>
    </source>
</reference>
<reference evidence="1" key="1">
    <citation type="journal article" date="2023" name="Mol. Phylogenet. Evol.">
        <title>Genome-scale phylogeny and comparative genomics of the fungal order Sordariales.</title>
        <authorList>
            <person name="Hensen N."/>
            <person name="Bonometti L."/>
            <person name="Westerberg I."/>
            <person name="Brannstrom I.O."/>
            <person name="Guillou S."/>
            <person name="Cros-Aarteil S."/>
            <person name="Calhoun S."/>
            <person name="Haridas S."/>
            <person name="Kuo A."/>
            <person name="Mondo S."/>
            <person name="Pangilinan J."/>
            <person name="Riley R."/>
            <person name="LaButti K."/>
            <person name="Andreopoulos B."/>
            <person name="Lipzen A."/>
            <person name="Chen C."/>
            <person name="Yan M."/>
            <person name="Daum C."/>
            <person name="Ng V."/>
            <person name="Clum A."/>
            <person name="Steindorff A."/>
            <person name="Ohm R.A."/>
            <person name="Martin F."/>
            <person name="Silar P."/>
            <person name="Natvig D.O."/>
            <person name="Lalanne C."/>
            <person name="Gautier V."/>
            <person name="Ament-Velasquez S.L."/>
            <person name="Kruys A."/>
            <person name="Hutchinson M.I."/>
            <person name="Powell A.J."/>
            <person name="Barry K."/>
            <person name="Miller A.N."/>
            <person name="Grigoriev I.V."/>
            <person name="Debuchy R."/>
            <person name="Gladieux P."/>
            <person name="Hiltunen Thoren M."/>
            <person name="Johannesson H."/>
        </authorList>
    </citation>
    <scope>NUCLEOTIDE SEQUENCE</scope>
    <source>
        <strain evidence="1">PSN243</strain>
    </source>
</reference>
<dbReference type="Proteomes" id="UP001321760">
    <property type="component" value="Unassembled WGS sequence"/>
</dbReference>
<accession>A0AAV9H1H6</accession>
<gene>
    <name evidence="1" type="ORF">QBC34DRAFT_374654</name>
</gene>
<evidence type="ECO:0000313" key="2">
    <source>
        <dbReference type="Proteomes" id="UP001321760"/>
    </source>
</evidence>
<dbReference type="PANTHER" id="PTHR43162">
    <property type="match status" value="1"/>
</dbReference>
<sequence length="314" mass="33802">MDPIIIFGPTGHVGSAVALAAPSLDASTTILAMRTPSKPIPCLTPALEASHPYIRIQADLSSPSTLTTAVSSTGATRAFVYIDHTSPDFMLSAFTALKEGGIKFVVFLSTGIIRGDLSAVTTNDIITYSHARVEMNLQRVFGRENVVPIRPAFFASNAFWWKGAVPSGKVKVYAPELRVDWIAPEDIGRVAASVLVNGTKEGYEEAVWLVGPQKVSLREGLGMIVRAVTGKEGEVVEVGAEEGKSMYVEFGLPPPMAETLVESFGKLKVLQEAGGGLVTDEEWEAGAKAVETYTGRPAMKLEEWIEENKDEFRA</sequence>
<evidence type="ECO:0000313" key="1">
    <source>
        <dbReference type="EMBL" id="KAK4454879.1"/>
    </source>
</evidence>
<dbReference type="AlphaFoldDB" id="A0AAV9H1H6"/>
<dbReference type="SUPFAM" id="SSF51735">
    <property type="entry name" value="NAD(P)-binding Rossmann-fold domains"/>
    <property type="match status" value="1"/>
</dbReference>
<dbReference type="InterPro" id="IPR051604">
    <property type="entry name" value="Ergot_Alk_Oxidoreductase"/>
</dbReference>
<evidence type="ECO:0008006" key="3">
    <source>
        <dbReference type="Google" id="ProtNLM"/>
    </source>
</evidence>
<proteinExistence type="predicted"/>